<reference evidence="1" key="1">
    <citation type="submission" date="2020-04" db="EMBL/GenBank/DDBJ databases">
        <authorList>
            <person name="Alioto T."/>
            <person name="Alioto T."/>
            <person name="Gomez Garrido J."/>
        </authorList>
    </citation>
    <scope>NUCLEOTIDE SEQUENCE</scope>
    <source>
        <strain evidence="1">A484AB</strain>
    </source>
</reference>
<evidence type="ECO:0000313" key="1">
    <source>
        <dbReference type="EMBL" id="CAB4006564.1"/>
    </source>
</evidence>
<organism evidence="1 2">
    <name type="scientific">Paramuricea clavata</name>
    <name type="common">Red gorgonian</name>
    <name type="synonym">Violescent sea-whip</name>
    <dbReference type="NCBI Taxonomy" id="317549"/>
    <lineage>
        <taxon>Eukaryota</taxon>
        <taxon>Metazoa</taxon>
        <taxon>Cnidaria</taxon>
        <taxon>Anthozoa</taxon>
        <taxon>Octocorallia</taxon>
        <taxon>Malacalcyonacea</taxon>
        <taxon>Plexauridae</taxon>
        <taxon>Paramuricea</taxon>
    </lineage>
</organism>
<dbReference type="OrthoDB" id="10387578at2759"/>
<dbReference type="EMBL" id="CACRXK020005540">
    <property type="protein sequence ID" value="CAB4006564.1"/>
    <property type="molecule type" value="Genomic_DNA"/>
</dbReference>
<name>A0A7D9IGU7_PARCT</name>
<accession>A0A7D9IGU7</accession>
<sequence length="166" mass="18686">MFLKVLVVCAFLSVSEAVYLRHGGHGHGHGHGHGNNYPRHKTVIMRPAPRRQKYNEEEMEAFLERQRDQLFELGKRIDARAATICRWNYATLTDPQKRSCSCLAVFSFLNEGSDGDPFLMAYSIFTSVWHQFSQSGGPGAACSTRNPNSPRQLHDICLCMTGQSLI</sequence>
<dbReference type="Proteomes" id="UP001152795">
    <property type="component" value="Unassembled WGS sequence"/>
</dbReference>
<protein>
    <submittedName>
        <fullName evidence="1">Uncharacterized protein</fullName>
    </submittedName>
</protein>
<comment type="caution">
    <text evidence="1">The sequence shown here is derived from an EMBL/GenBank/DDBJ whole genome shotgun (WGS) entry which is preliminary data.</text>
</comment>
<gene>
    <name evidence="1" type="ORF">PACLA_8A080587</name>
</gene>
<keyword evidence="2" id="KW-1185">Reference proteome</keyword>
<evidence type="ECO:0000313" key="2">
    <source>
        <dbReference type="Proteomes" id="UP001152795"/>
    </source>
</evidence>
<proteinExistence type="predicted"/>
<dbReference type="AlphaFoldDB" id="A0A7D9IGU7"/>